<evidence type="ECO:0000259" key="2">
    <source>
        <dbReference type="Pfam" id="PF12728"/>
    </source>
</evidence>
<feature type="non-terminal residue" evidence="3">
    <location>
        <position position="1"/>
    </location>
</feature>
<dbReference type="Pfam" id="PF12728">
    <property type="entry name" value="HTH_17"/>
    <property type="match status" value="1"/>
</dbReference>
<dbReference type="Pfam" id="PF12727">
    <property type="entry name" value="PBP_like"/>
    <property type="match status" value="1"/>
</dbReference>
<feature type="domain" description="Helix-turn-helix" evidence="2">
    <location>
        <begin position="1"/>
        <end position="49"/>
    </location>
</feature>
<comment type="caution">
    <text evidence="3">The sequence shown here is derived from an EMBL/GenBank/DDBJ whole genome shotgun (WGS) entry which is preliminary data.</text>
</comment>
<feature type="domain" description="PBP" evidence="1">
    <location>
        <begin position="84"/>
        <end position="270"/>
    </location>
</feature>
<evidence type="ECO:0000313" key="3">
    <source>
        <dbReference type="EMBL" id="MBC8177767.1"/>
    </source>
</evidence>
<dbReference type="SUPFAM" id="SSF53850">
    <property type="entry name" value="Periplasmic binding protein-like II"/>
    <property type="match status" value="1"/>
</dbReference>
<dbReference type="PANTHER" id="PTHR38431:SF1">
    <property type="entry name" value="BLL2305 PROTEIN"/>
    <property type="match status" value="1"/>
</dbReference>
<organism evidence="3 4">
    <name type="scientific">Candidatus Desulfacyla euxinica</name>
    <dbReference type="NCBI Taxonomy" id="2841693"/>
    <lineage>
        <taxon>Bacteria</taxon>
        <taxon>Deltaproteobacteria</taxon>
        <taxon>Candidatus Desulfacyla</taxon>
    </lineage>
</organism>
<dbReference type="EMBL" id="JACNJD010000235">
    <property type="protein sequence ID" value="MBC8177767.1"/>
    <property type="molecule type" value="Genomic_DNA"/>
</dbReference>
<protein>
    <submittedName>
        <fullName evidence="3">Helix-turn-helix transcriptional regulator</fullName>
    </submittedName>
</protein>
<reference evidence="3 4" key="1">
    <citation type="submission" date="2020-08" db="EMBL/GenBank/DDBJ databases">
        <title>Bridging the membrane lipid divide: bacteria of the FCB group superphylum have the potential to synthesize archaeal ether lipids.</title>
        <authorList>
            <person name="Villanueva L."/>
            <person name="Von Meijenfeldt F.A.B."/>
            <person name="Westbye A.B."/>
            <person name="Yadav S."/>
            <person name="Hopmans E.C."/>
            <person name="Dutilh B.E."/>
            <person name="Sinninghe Damste J.S."/>
        </authorList>
    </citation>
    <scope>NUCLEOTIDE SEQUENCE [LARGE SCALE GENOMIC DNA]</scope>
    <source>
        <strain evidence="3">NIOZ-UU27</strain>
    </source>
</reference>
<gene>
    <name evidence="3" type="ORF">H8E19_10215</name>
</gene>
<evidence type="ECO:0000313" key="4">
    <source>
        <dbReference type="Proteomes" id="UP000650524"/>
    </source>
</evidence>
<dbReference type="GO" id="GO:0003677">
    <property type="term" value="F:DNA binding"/>
    <property type="evidence" value="ECO:0007669"/>
    <property type="project" value="InterPro"/>
</dbReference>
<proteinExistence type="predicted"/>
<dbReference type="AlphaFoldDB" id="A0A8J6MYW4"/>
<accession>A0A8J6MYW4</accession>
<dbReference type="PANTHER" id="PTHR38431">
    <property type="entry name" value="BLL2305 PROTEIN"/>
    <property type="match status" value="1"/>
</dbReference>
<name>A0A8J6MYW4_9DELT</name>
<dbReference type="NCBIfam" id="TIGR01764">
    <property type="entry name" value="excise"/>
    <property type="match status" value="1"/>
</dbReference>
<dbReference type="InterPro" id="IPR024370">
    <property type="entry name" value="PBP_domain"/>
</dbReference>
<dbReference type="Proteomes" id="UP000650524">
    <property type="component" value="Unassembled WGS sequence"/>
</dbReference>
<sequence length="305" mass="34311">LTTREVARFLNINEKMVYTLIAEKGLPATKATGKWIFPRHLVEQWLENQTINYPKTADPLPPYHGLLIISGSNDILLDKAISLFNRLYPEHVAVFGNLGSLGGIRALRRNLCHIASSHLLQENEQEYNFGIAEEELGQMPGMINFCKREQGLLVAKDNPQKIQGVRDLGRRGIKIVNRPLGTGTRVLLDGELAKEGIEGARVEGYDREVTRHLEVGLEVLSGRADTGPGIRAVAGLLDLDFIPLRWERFDFLIQKDRFFERGVQLFLGLLNEPAFRELVDDLSGYDLNLCGKMVFPHSAIEENEV</sequence>
<dbReference type="InterPro" id="IPR010093">
    <property type="entry name" value="SinI_DNA-bd"/>
</dbReference>
<dbReference type="InterPro" id="IPR041657">
    <property type="entry name" value="HTH_17"/>
</dbReference>
<evidence type="ECO:0000259" key="1">
    <source>
        <dbReference type="Pfam" id="PF12727"/>
    </source>
</evidence>